<keyword evidence="14" id="KW-0902">Two-component regulatory system</keyword>
<dbReference type="Gene3D" id="1.10.287.130">
    <property type="match status" value="1"/>
</dbReference>
<dbReference type="AlphaFoldDB" id="A4Y252"/>
<evidence type="ECO:0000313" key="22">
    <source>
        <dbReference type="EMBL" id="ABP74035.1"/>
    </source>
</evidence>
<dbReference type="eggNOG" id="COG2205">
    <property type="taxonomic scope" value="Bacteria"/>
</dbReference>
<evidence type="ECO:0000256" key="9">
    <source>
        <dbReference type="ARBA" id="ARBA00022729"/>
    </source>
</evidence>
<dbReference type="CDD" id="cd13707">
    <property type="entry name" value="PBP2_BvgS_D2"/>
    <property type="match status" value="1"/>
</dbReference>
<dbReference type="PANTHER" id="PTHR43047:SF72">
    <property type="entry name" value="OSMOSENSING HISTIDINE PROTEIN KINASE SLN1"/>
    <property type="match status" value="1"/>
</dbReference>
<dbReference type="InterPro" id="IPR001789">
    <property type="entry name" value="Sig_transdc_resp-reg_receiver"/>
</dbReference>
<evidence type="ECO:0000259" key="19">
    <source>
        <dbReference type="PROSITE" id="PS50109"/>
    </source>
</evidence>
<dbReference type="HOGENOM" id="CLU_000445_37_3_6"/>
<evidence type="ECO:0000256" key="6">
    <source>
        <dbReference type="ARBA" id="ARBA00022553"/>
    </source>
</evidence>
<keyword evidence="9" id="KW-0732">Signal</keyword>
<dbReference type="KEGG" id="spc:Sputcn32_0303"/>
<feature type="domain" description="Response regulatory" evidence="20">
    <location>
        <begin position="960"/>
        <end position="1079"/>
    </location>
</feature>
<dbReference type="Pfam" id="PF02518">
    <property type="entry name" value="HATPase_c"/>
    <property type="match status" value="1"/>
</dbReference>
<comment type="subcellular location">
    <subcellularLocation>
        <location evidence="2">Cell inner membrane</location>
        <topology evidence="2">Multi-pass membrane protein</topology>
    </subcellularLocation>
</comment>
<dbReference type="GO" id="GO:0005524">
    <property type="term" value="F:ATP binding"/>
    <property type="evidence" value="ECO:0007669"/>
    <property type="project" value="UniProtKB-KW"/>
</dbReference>
<dbReference type="Pfam" id="PF00989">
    <property type="entry name" value="PAS"/>
    <property type="match status" value="1"/>
</dbReference>
<dbReference type="GO" id="GO:0009927">
    <property type="term" value="F:histidine phosphotransfer kinase activity"/>
    <property type="evidence" value="ECO:0007669"/>
    <property type="project" value="TreeGrafter"/>
</dbReference>
<evidence type="ECO:0000256" key="18">
    <source>
        <dbReference type="SAM" id="Phobius"/>
    </source>
</evidence>
<evidence type="ECO:0000256" key="2">
    <source>
        <dbReference type="ARBA" id="ARBA00004429"/>
    </source>
</evidence>
<dbReference type="PRINTS" id="PR00344">
    <property type="entry name" value="BCTRLSENSOR"/>
</dbReference>
<keyword evidence="8 18" id="KW-0812">Transmembrane</keyword>
<dbReference type="Gene3D" id="1.20.120.160">
    <property type="entry name" value="HPT domain"/>
    <property type="match status" value="1"/>
</dbReference>
<dbReference type="CDD" id="cd00088">
    <property type="entry name" value="HPT"/>
    <property type="match status" value="1"/>
</dbReference>
<dbReference type="InterPro" id="IPR000014">
    <property type="entry name" value="PAS"/>
</dbReference>
<dbReference type="InterPro" id="IPR035965">
    <property type="entry name" value="PAS-like_dom_sf"/>
</dbReference>
<dbReference type="eggNOG" id="COG0834">
    <property type="taxonomic scope" value="Bacteria"/>
</dbReference>
<dbReference type="Pfam" id="PF00497">
    <property type="entry name" value="SBP_bac_3"/>
    <property type="match status" value="2"/>
</dbReference>
<dbReference type="InterPro" id="IPR004358">
    <property type="entry name" value="Sig_transdc_His_kin-like_C"/>
</dbReference>
<dbReference type="Gene3D" id="3.30.565.10">
    <property type="entry name" value="Histidine kinase-like ATPase, C-terminal domain"/>
    <property type="match status" value="1"/>
</dbReference>
<dbReference type="PROSITE" id="PS50109">
    <property type="entry name" value="HIS_KIN"/>
    <property type="match status" value="1"/>
</dbReference>
<keyword evidence="10" id="KW-0547">Nucleotide-binding</keyword>
<dbReference type="GO" id="GO:0000155">
    <property type="term" value="F:phosphorelay sensor kinase activity"/>
    <property type="evidence" value="ECO:0007669"/>
    <property type="project" value="InterPro"/>
</dbReference>
<evidence type="ECO:0000256" key="15">
    <source>
        <dbReference type="ARBA" id="ARBA00023136"/>
    </source>
</evidence>
<feature type="domain" description="HPt" evidence="21">
    <location>
        <begin position="1103"/>
        <end position="1196"/>
    </location>
</feature>
<evidence type="ECO:0000256" key="10">
    <source>
        <dbReference type="ARBA" id="ARBA00022741"/>
    </source>
</evidence>
<feature type="modified residue" description="4-aspartylphosphate" evidence="17">
    <location>
        <position position="1009"/>
    </location>
</feature>
<evidence type="ECO:0000256" key="1">
    <source>
        <dbReference type="ARBA" id="ARBA00000085"/>
    </source>
</evidence>
<dbReference type="SMART" id="SM00091">
    <property type="entry name" value="PAS"/>
    <property type="match status" value="1"/>
</dbReference>
<keyword evidence="13 18" id="KW-1133">Transmembrane helix</keyword>
<dbReference type="InterPro" id="IPR036890">
    <property type="entry name" value="HATPase_C_sf"/>
</dbReference>
<organism evidence="22">
    <name type="scientific">Shewanella putrefaciens (strain CN-32 / ATCC BAA-453)</name>
    <dbReference type="NCBI Taxonomy" id="319224"/>
    <lineage>
        <taxon>Bacteria</taxon>
        <taxon>Pseudomonadati</taxon>
        <taxon>Pseudomonadota</taxon>
        <taxon>Gammaproteobacteria</taxon>
        <taxon>Alteromonadales</taxon>
        <taxon>Shewanellaceae</taxon>
        <taxon>Shewanella</taxon>
    </lineage>
</organism>
<dbReference type="InterPro" id="IPR011006">
    <property type="entry name" value="CheY-like_superfamily"/>
</dbReference>
<accession>A4Y252</accession>
<protein>
    <recommendedName>
        <fullName evidence="3">histidine kinase</fullName>
        <ecNumber evidence="3">2.7.13.3</ecNumber>
    </recommendedName>
</protein>
<dbReference type="InterPro" id="IPR003661">
    <property type="entry name" value="HisK_dim/P_dom"/>
</dbReference>
<keyword evidence="5" id="KW-0997">Cell inner membrane</keyword>
<dbReference type="SUPFAM" id="SSF52172">
    <property type="entry name" value="CheY-like"/>
    <property type="match status" value="1"/>
</dbReference>
<gene>
    <name evidence="22" type="ordered locus">Sputcn32_0303</name>
</gene>
<dbReference type="InterPro" id="IPR005467">
    <property type="entry name" value="His_kinase_dom"/>
</dbReference>
<dbReference type="CDD" id="cd00130">
    <property type="entry name" value="PAS"/>
    <property type="match status" value="1"/>
</dbReference>
<dbReference type="SUPFAM" id="SSF55874">
    <property type="entry name" value="ATPase domain of HSP90 chaperone/DNA topoisomerase II/histidine kinase"/>
    <property type="match status" value="1"/>
</dbReference>
<dbReference type="SUPFAM" id="SSF55785">
    <property type="entry name" value="PYP-like sensor domain (PAS domain)"/>
    <property type="match status" value="1"/>
</dbReference>
<evidence type="ECO:0000256" key="11">
    <source>
        <dbReference type="ARBA" id="ARBA00022777"/>
    </source>
</evidence>
<dbReference type="SMART" id="SM00062">
    <property type="entry name" value="PBPb"/>
    <property type="match status" value="2"/>
</dbReference>
<dbReference type="Pfam" id="PF00512">
    <property type="entry name" value="HisKA"/>
    <property type="match status" value="1"/>
</dbReference>
<dbReference type="GO" id="GO:0005886">
    <property type="term" value="C:plasma membrane"/>
    <property type="evidence" value="ECO:0007669"/>
    <property type="project" value="UniProtKB-SubCell"/>
</dbReference>
<evidence type="ECO:0000256" key="12">
    <source>
        <dbReference type="ARBA" id="ARBA00022840"/>
    </source>
</evidence>
<feature type="modified residue" description="Phosphohistidine" evidence="16">
    <location>
        <position position="1142"/>
    </location>
</feature>
<name>A4Y252_SHEPC</name>
<evidence type="ECO:0000256" key="5">
    <source>
        <dbReference type="ARBA" id="ARBA00022519"/>
    </source>
</evidence>
<evidence type="ECO:0000256" key="17">
    <source>
        <dbReference type="PROSITE-ProRule" id="PRU00169"/>
    </source>
</evidence>
<evidence type="ECO:0000256" key="3">
    <source>
        <dbReference type="ARBA" id="ARBA00012438"/>
    </source>
</evidence>
<dbReference type="Gene3D" id="3.30.450.20">
    <property type="entry name" value="PAS domain"/>
    <property type="match status" value="1"/>
</dbReference>
<dbReference type="Gene3D" id="3.40.50.2300">
    <property type="match status" value="1"/>
</dbReference>
<dbReference type="InterPro" id="IPR036641">
    <property type="entry name" value="HPT_dom_sf"/>
</dbReference>
<dbReference type="FunFam" id="3.30.565.10:FF:000010">
    <property type="entry name" value="Sensor histidine kinase RcsC"/>
    <property type="match status" value="1"/>
</dbReference>
<evidence type="ECO:0000259" key="21">
    <source>
        <dbReference type="PROSITE" id="PS50894"/>
    </source>
</evidence>
<keyword evidence="12" id="KW-0067">ATP-binding</keyword>
<dbReference type="InterPro" id="IPR008207">
    <property type="entry name" value="Sig_transdc_His_kin_Hpt_dom"/>
</dbReference>
<dbReference type="PANTHER" id="PTHR43047">
    <property type="entry name" value="TWO-COMPONENT HISTIDINE PROTEIN KINASE"/>
    <property type="match status" value="1"/>
</dbReference>
<evidence type="ECO:0000256" key="7">
    <source>
        <dbReference type="ARBA" id="ARBA00022679"/>
    </source>
</evidence>
<keyword evidence="6 17" id="KW-0597">Phosphoprotein</keyword>
<dbReference type="PROSITE" id="PS50110">
    <property type="entry name" value="RESPONSE_REGULATORY"/>
    <property type="match status" value="1"/>
</dbReference>
<dbReference type="InterPro" id="IPR003594">
    <property type="entry name" value="HATPase_dom"/>
</dbReference>
<dbReference type="PROSITE" id="PS50894">
    <property type="entry name" value="HPT"/>
    <property type="match status" value="1"/>
</dbReference>
<evidence type="ECO:0000259" key="20">
    <source>
        <dbReference type="PROSITE" id="PS50110"/>
    </source>
</evidence>
<dbReference type="Gene3D" id="3.40.190.10">
    <property type="entry name" value="Periplasmic binding protein-like II"/>
    <property type="match status" value="4"/>
</dbReference>
<dbReference type="InterPro" id="IPR001638">
    <property type="entry name" value="Solute-binding_3/MltF_N"/>
</dbReference>
<dbReference type="EMBL" id="CP000681">
    <property type="protein sequence ID" value="ABP74035.1"/>
    <property type="molecule type" value="Genomic_DNA"/>
</dbReference>
<dbReference type="SUPFAM" id="SSF53850">
    <property type="entry name" value="Periplasmic binding protein-like II"/>
    <property type="match status" value="2"/>
</dbReference>
<sequence precursor="true">MKIILSLIFSLFFMLLASIPLKAKEDVPLTLYGHSTVGEVKLDLSKEQQDWLQQHGKIRVGITTPDYPPFDMTMDGHSKYYEGLSADYLQILSEILKVKIELHFFDSRPKAIDAIKNNDVDMLTTANRYEEFYGLELSQHYVEDIPALYISDKVSPSDTPKRIAIPYDYLPNKQISALFPDAELVDYPSRLQAVAAAAFGQTDSVIIDAFSANHLINNIFSKQLLLKELLSIDTNGISFAFNPEKQKLKEIINSALKQIPISEHWAIKKRWNGGGITVPSKKAYIQFSTDEQTWLAQHKPIRIVVNEFNAPVSYFDQHRNFQGFAADVLEVISLYSGIETVIIRTQSFEEMEKYLAYDSADLAILSPTTRLKNKFTFSKEFTSTPFAVVSHSKTNTLYKQNITVALPAVHTVNELIPKAMPNAKVIRVENYLEAMNAIAKGKVDATIAPLGVADYYINHYYKNILSIDNLVDGIPPAVLAFAATKDNPQLVSILNKILASIPPDELQALENRWRRNAVPGKETWRDYKYTIYTMIAATVMFILAAIYWTWLTRIHYIRRLDAKQEIQNQLLFMQEVVDSIPHPIYVRDIDQQLILCNQSYQHIFKATNKEDILHKSIEEGSHRVIEAHELEKEYRKAIQENRAISRDREIHIDGKAVNIYHWFQPYKNEHGKICGIVGGWIDVSDRVKLMAQLREAKELADSASKAKTQFLATMSHEIRTPMNAIIGLLELAIKRSHENQFDFNSIRVAHDSAKGLLALIGDILDIVKIEAGELTLNPTKIDLKQTISSTIQIFEGIALEKKLPLKLIFDHKLPQYVLLDPLRLKQILSNLISNAIKFTNQGMVTVSAEQQLELNEQMYLLLKVSDTGIGISKDDQQKLFRPFAQVQHGADNKGGTGLGLAICSSLCDMMGGELRMISEPEQGTTLSMRLPLYPVKDIANTMLSPSLNVDTDPPTVLPQHILIVDDHSANRLLLSQQLRYLGHSVDEANNGLEAIQLFRQHPYRIVLTDCNMPIMDGYEFSRRLRQFEQNNNLPAAVVLGYTANAQLEAKQACIDAGMNDCLFKPISLEDLRQKLESYCQKLTLEHPQQAFLPEALTKLTGGNTPLFEQLLKELLNANELDLAELQQAVQQEKLCDAKNIAHKIKGAAKIVAATSVVSACEQFEQIKSVDEIEEKLNNLTIAINTLADEIKNHLAA</sequence>
<dbReference type="GO" id="GO:0006355">
    <property type="term" value="P:regulation of DNA-templated transcription"/>
    <property type="evidence" value="ECO:0007669"/>
    <property type="project" value="InterPro"/>
</dbReference>
<keyword evidence="11 22" id="KW-0418">Kinase</keyword>
<dbReference type="CDD" id="cd00082">
    <property type="entry name" value="HisKA"/>
    <property type="match status" value="1"/>
</dbReference>
<feature type="transmembrane region" description="Helical" evidence="18">
    <location>
        <begin position="529"/>
        <end position="550"/>
    </location>
</feature>
<evidence type="ECO:0000256" key="4">
    <source>
        <dbReference type="ARBA" id="ARBA00022475"/>
    </source>
</evidence>
<dbReference type="SMART" id="SM00448">
    <property type="entry name" value="REC"/>
    <property type="match status" value="1"/>
</dbReference>
<evidence type="ECO:0000256" key="16">
    <source>
        <dbReference type="PROSITE-ProRule" id="PRU00110"/>
    </source>
</evidence>
<keyword evidence="15 18" id="KW-0472">Membrane</keyword>
<dbReference type="CDD" id="cd13705">
    <property type="entry name" value="PBP2_BvgS_D1"/>
    <property type="match status" value="1"/>
</dbReference>
<dbReference type="SUPFAM" id="SSF47226">
    <property type="entry name" value="Histidine-containing phosphotransfer domain, HPT domain"/>
    <property type="match status" value="1"/>
</dbReference>
<comment type="catalytic activity">
    <reaction evidence="1">
        <text>ATP + protein L-histidine = ADP + protein N-phospho-L-histidine.</text>
        <dbReference type="EC" id="2.7.13.3"/>
    </reaction>
</comment>
<dbReference type="CDD" id="cd16922">
    <property type="entry name" value="HATPase_EvgS-ArcB-TorS-like"/>
    <property type="match status" value="1"/>
</dbReference>
<dbReference type="InterPro" id="IPR036097">
    <property type="entry name" value="HisK_dim/P_sf"/>
</dbReference>
<dbReference type="SMART" id="SM00387">
    <property type="entry name" value="HATPase_c"/>
    <property type="match status" value="1"/>
</dbReference>
<dbReference type="Pfam" id="PF01627">
    <property type="entry name" value="Hpt"/>
    <property type="match status" value="1"/>
</dbReference>
<dbReference type="Pfam" id="PF00072">
    <property type="entry name" value="Response_reg"/>
    <property type="match status" value="1"/>
</dbReference>
<evidence type="ECO:0000256" key="14">
    <source>
        <dbReference type="ARBA" id="ARBA00023012"/>
    </source>
</evidence>
<feature type="domain" description="Histidine kinase" evidence="19">
    <location>
        <begin position="713"/>
        <end position="934"/>
    </location>
</feature>
<evidence type="ECO:0000256" key="13">
    <source>
        <dbReference type="ARBA" id="ARBA00022989"/>
    </source>
</evidence>
<dbReference type="STRING" id="319224.Sputcn32_0303"/>
<dbReference type="SUPFAM" id="SSF47384">
    <property type="entry name" value="Homodimeric domain of signal transducing histidine kinase"/>
    <property type="match status" value="1"/>
</dbReference>
<dbReference type="InterPro" id="IPR049871">
    <property type="entry name" value="BvgS-like_periplasmic2"/>
</dbReference>
<dbReference type="SMART" id="SM00388">
    <property type="entry name" value="HisKA"/>
    <property type="match status" value="1"/>
</dbReference>
<keyword evidence="7" id="KW-0808">Transferase</keyword>
<reference evidence="22" key="1">
    <citation type="submission" date="2007-04" db="EMBL/GenBank/DDBJ databases">
        <title>Complete sequence of Shewanella putrefaciens CN-32.</title>
        <authorList>
            <consortium name="US DOE Joint Genome Institute"/>
            <person name="Copeland A."/>
            <person name="Lucas S."/>
            <person name="Lapidus A."/>
            <person name="Barry K."/>
            <person name="Detter J.C."/>
            <person name="Glavina del Rio T."/>
            <person name="Hammon N."/>
            <person name="Israni S."/>
            <person name="Dalin E."/>
            <person name="Tice H."/>
            <person name="Pitluck S."/>
            <person name="Chain P."/>
            <person name="Malfatti S."/>
            <person name="Shin M."/>
            <person name="Vergez L."/>
            <person name="Schmutz J."/>
            <person name="Larimer F."/>
            <person name="Land M."/>
            <person name="Hauser L."/>
            <person name="Kyrpides N."/>
            <person name="Mikhailova N."/>
            <person name="Romine M.F."/>
            <person name="Fredrickson J."/>
            <person name="Tiedje J."/>
            <person name="Richardson P."/>
        </authorList>
    </citation>
    <scope>NUCLEOTIDE SEQUENCE [LARGE SCALE GENOMIC DNA]</scope>
    <source>
        <strain evidence="22">CN-32</strain>
    </source>
</reference>
<dbReference type="CDD" id="cd17546">
    <property type="entry name" value="REC_hyHK_CKI1_RcsC-like"/>
    <property type="match status" value="1"/>
</dbReference>
<proteinExistence type="predicted"/>
<dbReference type="InterPro" id="IPR049870">
    <property type="entry name" value="BvgS-like_periplasmic1"/>
</dbReference>
<evidence type="ECO:0000256" key="8">
    <source>
        <dbReference type="ARBA" id="ARBA00022692"/>
    </source>
</evidence>
<dbReference type="InterPro" id="IPR013767">
    <property type="entry name" value="PAS_fold"/>
</dbReference>
<keyword evidence="4" id="KW-1003">Cell membrane</keyword>
<dbReference type="EC" id="2.7.13.3" evidence="3"/>